<dbReference type="EMBL" id="JYDQ01004088">
    <property type="protein sequence ID" value="KRY02210.1"/>
    <property type="molecule type" value="Genomic_DNA"/>
</dbReference>
<sequence length="62" mass="6932">LVLLVVVVVVHVAPSLFLTKTFCRDELDNFMLLFDVLSAITAGLRRLFSFVPLTWAMGCETC</sequence>
<reference evidence="1 2" key="1">
    <citation type="submission" date="2015-01" db="EMBL/GenBank/DDBJ databases">
        <title>Evolution of Trichinella species and genotypes.</title>
        <authorList>
            <person name="Korhonen P.K."/>
            <person name="Edoardo P."/>
            <person name="Giuseppe L.R."/>
            <person name="Gasser R.B."/>
        </authorList>
    </citation>
    <scope>NUCLEOTIDE SEQUENCE [LARGE SCALE GENOMIC DNA]</scope>
    <source>
        <strain evidence="1">ISS2496</strain>
    </source>
</reference>
<keyword evidence="2" id="KW-1185">Reference proteome</keyword>
<dbReference type="Proteomes" id="UP000054783">
    <property type="component" value="Unassembled WGS sequence"/>
</dbReference>
<gene>
    <name evidence="1" type="ORF">T12_12485</name>
</gene>
<feature type="non-terminal residue" evidence="1">
    <location>
        <position position="1"/>
    </location>
</feature>
<evidence type="ECO:0000313" key="1">
    <source>
        <dbReference type="EMBL" id="KRY02210.1"/>
    </source>
</evidence>
<evidence type="ECO:0000313" key="2">
    <source>
        <dbReference type="Proteomes" id="UP000054783"/>
    </source>
</evidence>
<dbReference type="AlphaFoldDB" id="A0A0V0YPJ1"/>
<feature type="non-terminal residue" evidence="1">
    <location>
        <position position="62"/>
    </location>
</feature>
<proteinExistence type="predicted"/>
<organism evidence="1 2">
    <name type="scientific">Trichinella patagoniensis</name>
    <dbReference type="NCBI Taxonomy" id="990121"/>
    <lineage>
        <taxon>Eukaryota</taxon>
        <taxon>Metazoa</taxon>
        <taxon>Ecdysozoa</taxon>
        <taxon>Nematoda</taxon>
        <taxon>Enoplea</taxon>
        <taxon>Dorylaimia</taxon>
        <taxon>Trichinellida</taxon>
        <taxon>Trichinellidae</taxon>
        <taxon>Trichinella</taxon>
    </lineage>
</organism>
<accession>A0A0V0YPJ1</accession>
<name>A0A0V0YPJ1_9BILA</name>
<protein>
    <submittedName>
        <fullName evidence="1">Uncharacterized protein</fullName>
    </submittedName>
</protein>
<comment type="caution">
    <text evidence="1">The sequence shown here is derived from an EMBL/GenBank/DDBJ whole genome shotgun (WGS) entry which is preliminary data.</text>
</comment>